<sequence>MNTVAPQNKKPKQRYTTTNWHDYDAALTARGSLLVWLDKDMQWLAEPTGNNGRCARVWAWRKACCN</sequence>
<name>A0A2S5DB04_9NEIS</name>
<reference evidence="2" key="1">
    <citation type="submission" date="2018-02" db="EMBL/GenBank/DDBJ databases">
        <authorList>
            <person name="O'Hara-Hanley K."/>
            <person name="Soby S."/>
        </authorList>
    </citation>
    <scope>NUCLEOTIDE SEQUENCE [LARGE SCALE GENOMIC DNA]</scope>
    <source>
        <strain evidence="2">MWU14-2602</strain>
    </source>
</reference>
<evidence type="ECO:0000313" key="1">
    <source>
        <dbReference type="EMBL" id="POZ60243.1"/>
    </source>
</evidence>
<dbReference type="Proteomes" id="UP000237082">
    <property type="component" value="Unassembled WGS sequence"/>
</dbReference>
<accession>A0A2S5DB04</accession>
<evidence type="ECO:0000313" key="2">
    <source>
        <dbReference type="Proteomes" id="UP000237082"/>
    </source>
</evidence>
<dbReference type="EMBL" id="PQWB01000153">
    <property type="protein sequence ID" value="POZ60243.1"/>
    <property type="molecule type" value="Genomic_DNA"/>
</dbReference>
<comment type="caution">
    <text evidence="1">The sequence shown here is derived from an EMBL/GenBank/DDBJ whole genome shotgun (WGS) entry which is preliminary data.</text>
</comment>
<dbReference type="AlphaFoldDB" id="A0A2S5DB04"/>
<proteinExistence type="predicted"/>
<protein>
    <recommendedName>
        <fullName evidence="3">Transposase DDE domain-containing protein</fullName>
    </recommendedName>
</protein>
<organism evidence="1 2">
    <name type="scientific">Chromobacterium alticapitis</name>
    <dbReference type="NCBI Taxonomy" id="2073169"/>
    <lineage>
        <taxon>Bacteria</taxon>
        <taxon>Pseudomonadati</taxon>
        <taxon>Pseudomonadota</taxon>
        <taxon>Betaproteobacteria</taxon>
        <taxon>Neisseriales</taxon>
        <taxon>Chromobacteriaceae</taxon>
        <taxon>Chromobacterium</taxon>
    </lineage>
</organism>
<evidence type="ECO:0008006" key="3">
    <source>
        <dbReference type="Google" id="ProtNLM"/>
    </source>
</evidence>
<gene>
    <name evidence="1" type="ORF">C2I19_20015</name>
</gene>
<keyword evidence="2" id="KW-1185">Reference proteome</keyword>
<dbReference type="OrthoDB" id="8451553at2"/>